<dbReference type="EMBL" id="KT844938">
    <property type="protein sequence ID" value="AMO03268.1"/>
    <property type="molecule type" value="Genomic_DNA"/>
</dbReference>
<feature type="domain" description="Herpesvirus Glycoprotein B PH-like" evidence="20">
    <location>
        <begin position="347"/>
        <end position="441"/>
    </location>
</feature>
<evidence type="ECO:0000256" key="11">
    <source>
        <dbReference type="ARBA" id="ARBA00023046"/>
    </source>
</evidence>
<keyword evidence="14" id="KW-0325">Glycoprotein</keyword>
<feature type="region of interest" description="Disordered" evidence="16">
    <location>
        <begin position="450"/>
        <end position="479"/>
    </location>
</feature>
<evidence type="ECO:0000256" key="13">
    <source>
        <dbReference type="ARBA" id="ARBA00023157"/>
    </source>
</evidence>
<keyword evidence="9 21" id="KW-0261">Viral envelope protein</keyword>
<keyword evidence="4" id="KW-0732">Signal</keyword>
<reference evidence="21" key="1">
    <citation type="submission" date="2015-09" db="EMBL/GenBank/DDBJ databases">
        <authorList>
            <person name="Jackson K.R."/>
            <person name="Lunt B.L."/>
            <person name="Fisher J.N.B."/>
            <person name="Gardner A.V."/>
            <person name="Bailey M.E."/>
            <person name="Deus L.M."/>
            <person name="Earl A.S."/>
            <person name="Gibby P.D."/>
            <person name="Hartmann K.A."/>
            <person name="Liu J.E."/>
            <person name="Manci A.M."/>
            <person name="Nielsen D.A."/>
            <person name="Solomon M.B."/>
            <person name="Breakwell D.P."/>
            <person name="Burnett S.H."/>
            <person name="Grose J.H."/>
        </authorList>
    </citation>
    <scope>NUCLEOTIDE SEQUENCE</scope>
    <source>
        <strain evidence="21">GD27</strain>
    </source>
</reference>
<keyword evidence="3 17" id="KW-0812">Transmembrane</keyword>
<dbReference type="HAMAP" id="MF_04032">
    <property type="entry name" value="HSV_GB"/>
    <property type="match status" value="1"/>
</dbReference>
<dbReference type="GO" id="GO:0019062">
    <property type="term" value="P:virion attachment to host cell"/>
    <property type="evidence" value="ECO:0007669"/>
    <property type="project" value="UniProtKB-KW"/>
</dbReference>
<evidence type="ECO:0000256" key="3">
    <source>
        <dbReference type="ARBA" id="ARBA00022692"/>
    </source>
</evidence>
<dbReference type="Gene3D" id="1.20.5.1890">
    <property type="match status" value="1"/>
</dbReference>
<evidence type="ECO:0000256" key="14">
    <source>
        <dbReference type="ARBA" id="ARBA00023180"/>
    </source>
</evidence>
<evidence type="ECO:0000313" key="21">
    <source>
        <dbReference type="EMBL" id="AMO03268.1"/>
    </source>
</evidence>
<dbReference type="InterPro" id="IPR035377">
    <property type="entry name" value="Glycoprot_B_PH1"/>
</dbReference>
<keyword evidence="10 17" id="KW-1133">Transmembrane helix</keyword>
<evidence type="ECO:0000256" key="6">
    <source>
        <dbReference type="ARBA" id="ARBA00022812"/>
    </source>
</evidence>
<name>A0A140HEU1_9GAMA</name>
<evidence type="ECO:0000256" key="9">
    <source>
        <dbReference type="ARBA" id="ARBA00022879"/>
    </source>
</evidence>
<evidence type="ECO:0000256" key="17">
    <source>
        <dbReference type="SAM" id="Phobius"/>
    </source>
</evidence>
<evidence type="ECO:0000256" key="1">
    <source>
        <dbReference type="ARBA" id="ARBA00022511"/>
    </source>
</evidence>
<evidence type="ECO:0000256" key="7">
    <source>
        <dbReference type="ARBA" id="ARBA00022844"/>
    </source>
</evidence>
<dbReference type="GO" id="GO:0019031">
    <property type="term" value="C:viral envelope"/>
    <property type="evidence" value="ECO:0007669"/>
    <property type="project" value="UniProtKB-KW"/>
</dbReference>
<dbReference type="SUPFAM" id="SSF161008">
    <property type="entry name" value="Viral glycoprotein ectodomain-like"/>
    <property type="match status" value="1"/>
</dbReference>
<dbReference type="InterPro" id="IPR035381">
    <property type="entry name" value="Glycoprot_B_PH2"/>
</dbReference>
<keyword evidence="7" id="KW-0946">Virion</keyword>
<dbReference type="Pfam" id="PF17416">
    <property type="entry name" value="Glycoprot_B_PH1"/>
    <property type="match status" value="1"/>
</dbReference>
<evidence type="ECO:0000256" key="8">
    <source>
        <dbReference type="ARBA" id="ARBA00022870"/>
    </source>
</evidence>
<organism evidence="21">
    <name type="scientific">Porcine lymphotropic herpesvirus 2</name>
    <dbReference type="NCBI Taxonomy" id="91741"/>
    <lineage>
        <taxon>Viruses</taxon>
        <taxon>Duplodnaviria</taxon>
        <taxon>Heunggongvirae</taxon>
        <taxon>Peploviricota</taxon>
        <taxon>Herviviricetes</taxon>
        <taxon>Herpesvirales</taxon>
        <taxon>Orthoherpesviridae</taxon>
        <taxon>Gammaherpesvirinae</taxon>
        <taxon>Macavirus</taxon>
        <taxon>Macavirus suidgamma4</taxon>
        <taxon>Suid gammaherpesvirus 4</taxon>
    </lineage>
</organism>
<dbReference type="GO" id="GO:0046718">
    <property type="term" value="P:symbiont entry into host cell"/>
    <property type="evidence" value="ECO:0007669"/>
    <property type="project" value="UniProtKB-KW"/>
</dbReference>
<keyword evidence="6" id="KW-1040">Host Golgi apparatus</keyword>
<keyword evidence="8" id="KW-1043">Host membrane</keyword>
<keyword evidence="11" id="KW-1039">Host endosome</keyword>
<evidence type="ECO:0000256" key="16">
    <source>
        <dbReference type="SAM" id="MobiDB-lite"/>
    </source>
</evidence>
<feature type="domain" description="Herpesvirus Glycoprotein B PH-like" evidence="19">
    <location>
        <begin position="135"/>
        <end position="345"/>
    </location>
</feature>
<sequence>MLFYIHIYKCTMAGSLKLRRLALALWCQFQVALYALSKAEKSATSPANTQAWSTEALPIGQYGTYDSSHGERATSENRDEEEHNKNIYGSPSTFPYRVCSASGVGDIFRFQTDHVCPDASDMVHSEGILLIYKQNIIPFMFRVRKYRKVVTTSTVYNGIYSDSITNQHTFYKSIEPWETEEMDTIYQCFNSLRLNTGGNLLTYVDRDDINMTVFLQPVDGVTPDVKRYGSQPDLYLEPGWFWGSYRRRTTVNCELMDMFARSNPPFDFFVTATGDTVEMSPFWSGEDDHENKMNEKLWFLSVINDYKVVDYQNRGTVPLGKTRIFLDREEYTLSWEKHLKNISYCPLTLWKAFYNGIQTEHSGSYHFVANDITASFTTSKEDMKDFNTTYHCLNDEIKAEVEKKYAKVNSTHSRYGDLQYFKTDGGLFLVWQPLIQNRLLDAKNKLNNETVSKRSRRQVDSTTGPMMEATGNGAGGEYSSENSITVAQVQYAYDNLRTRINNILEELSKAWCREQHRAALMWNELSKINPTSVMSMIYNRPVSAKRIGDVISVSNCIVVDQTSVSLHKSLRLLNAADDKCFSRPPVTFKFMNDSTIYKGQLGVNNEILLTTTYLETCQENTEYYFQAKTDMYIYKNYEHLKTVPLSSITTLDTFIALNFTLLENVDFKVIELYTRDEKRLSNVFDIETMFREYNYYAQRVSGLRKDLLDLSTNRNQFVDAFGSLMDDLGAVGQTVVNAVSGVATLFSSIVTGFINFIKNPFGGMLMIIVVIGVIFAIYFLTKKTKIYETAPIKMIYPEIDKLKEREGKSEIQPISEEELERIILAMHIHQQNSHMETKARKDPKDTILTRAQNMLRKRRGYTNLKNADSVEMLNTL</sequence>
<dbReference type="InterPro" id="IPR038631">
    <property type="entry name" value="Glycoprot_B_PH2_sf"/>
</dbReference>
<feature type="compositionally biased region" description="Basic and acidic residues" evidence="16">
    <location>
        <begin position="68"/>
        <end position="85"/>
    </location>
</feature>
<dbReference type="Gene3D" id="6.10.250.3280">
    <property type="match status" value="1"/>
</dbReference>
<accession>A0A140HEU1</accession>
<evidence type="ECO:0000256" key="10">
    <source>
        <dbReference type="ARBA" id="ARBA00022989"/>
    </source>
</evidence>
<dbReference type="Pfam" id="PF17417">
    <property type="entry name" value="Glycoprot_B_PH2"/>
    <property type="match status" value="1"/>
</dbReference>
<keyword evidence="15" id="KW-1160">Virus entry into host cell</keyword>
<evidence type="ECO:0000256" key="4">
    <source>
        <dbReference type="ARBA" id="ARBA00022729"/>
    </source>
</evidence>
<evidence type="ECO:0000259" key="19">
    <source>
        <dbReference type="Pfam" id="PF17416"/>
    </source>
</evidence>
<evidence type="ECO:0000256" key="5">
    <source>
        <dbReference type="ARBA" id="ARBA00022804"/>
    </source>
</evidence>
<protein>
    <submittedName>
        <fullName evidence="21">Envelope glycoprotein B</fullName>
    </submittedName>
</protein>
<keyword evidence="2" id="KW-0945">Host-virus interaction</keyword>
<keyword evidence="5" id="KW-1161">Viral attachment to host cell</keyword>
<evidence type="ECO:0000256" key="2">
    <source>
        <dbReference type="ARBA" id="ARBA00022581"/>
    </source>
</evidence>
<evidence type="ECO:0000256" key="12">
    <source>
        <dbReference type="ARBA" id="ARBA00023136"/>
    </source>
</evidence>
<feature type="domain" description="Herpesvirus glycoprotein B ectodomain C-terminal" evidence="18">
    <location>
        <begin position="483"/>
        <end position="703"/>
    </location>
</feature>
<evidence type="ECO:0000256" key="15">
    <source>
        <dbReference type="ARBA" id="ARBA00023296"/>
    </source>
</evidence>
<dbReference type="Gene3D" id="2.30.29.100">
    <property type="match status" value="2"/>
</dbReference>
<dbReference type="Gene3D" id="2.30.30.1230">
    <property type="match status" value="1"/>
</dbReference>
<dbReference type="Pfam" id="PF00606">
    <property type="entry name" value="Glycoprotein_B"/>
    <property type="match status" value="1"/>
</dbReference>
<feature type="region of interest" description="Disordered" evidence="16">
    <location>
        <begin position="66"/>
        <end position="86"/>
    </location>
</feature>
<dbReference type="InterPro" id="IPR000234">
    <property type="entry name" value="Herpes_Glycoprot_B"/>
</dbReference>
<keyword evidence="13" id="KW-1015">Disulfide bond</keyword>
<evidence type="ECO:0000259" key="18">
    <source>
        <dbReference type="Pfam" id="PF00606"/>
    </source>
</evidence>
<keyword evidence="1" id="KW-1032">Host cell membrane</keyword>
<keyword evidence="12 17" id="KW-0472">Membrane</keyword>
<feature type="transmembrane region" description="Helical" evidence="17">
    <location>
        <begin position="761"/>
        <end position="780"/>
    </location>
</feature>
<dbReference type="InterPro" id="IPR055341">
    <property type="entry name" value="Glycoprotein_B_ecto_C"/>
</dbReference>
<evidence type="ECO:0000259" key="20">
    <source>
        <dbReference type="Pfam" id="PF17417"/>
    </source>
</evidence>
<proteinExistence type="inferred from homology"/>